<name>A0A1Q9BXC5_SYMMI</name>
<feature type="region of interest" description="Disordered" evidence="5">
    <location>
        <begin position="1"/>
        <end position="67"/>
    </location>
</feature>
<evidence type="ECO:0000256" key="6">
    <source>
        <dbReference type="SAM" id="Phobius"/>
    </source>
</evidence>
<feature type="transmembrane region" description="Helical" evidence="6">
    <location>
        <begin position="396"/>
        <end position="416"/>
    </location>
</feature>
<keyword evidence="3 6" id="KW-1133">Transmembrane helix</keyword>
<reference evidence="8 9" key="1">
    <citation type="submission" date="2016-02" db="EMBL/GenBank/DDBJ databases">
        <title>Genome analysis of coral dinoflagellate symbionts highlights evolutionary adaptations to a symbiotic lifestyle.</title>
        <authorList>
            <person name="Aranda M."/>
            <person name="Li Y."/>
            <person name="Liew Y.J."/>
            <person name="Baumgarten S."/>
            <person name="Simakov O."/>
            <person name="Wilson M."/>
            <person name="Piel J."/>
            <person name="Ashoor H."/>
            <person name="Bougouffa S."/>
            <person name="Bajic V.B."/>
            <person name="Ryu T."/>
            <person name="Ravasi T."/>
            <person name="Bayer T."/>
            <person name="Micklem G."/>
            <person name="Kim H."/>
            <person name="Bhak J."/>
            <person name="Lajeunesse T.C."/>
            <person name="Voolstra C.R."/>
        </authorList>
    </citation>
    <scope>NUCLEOTIDE SEQUENCE [LARGE SCALE GENOMIC DNA]</scope>
    <source>
        <strain evidence="8 9">CCMP2467</strain>
    </source>
</reference>
<accession>A0A1Q9BXC5</accession>
<evidence type="ECO:0000256" key="3">
    <source>
        <dbReference type="ARBA" id="ARBA00022989"/>
    </source>
</evidence>
<sequence>MADVTSSGKQEGSGSPELRSRFDSTSTALPREEEDGEMEEMEKVQVDPFASLEAKDPSEDPSEEDPDLVLELELDLEEEGTLEEEGEDEMRSDLQWWDWRAVYAADFRFLKASSFLPPLEWLPSYFRFLRGKDVTNESDVVGELSWSAKGDCIAGLTVGLMLVPQSLAFARLSGLPMRTGFYSSVLPLLVYAMFGTMRQLQIGPTAVVGMLAGQALDSAGFFTDEEHIDGCLRFGFITDFMSHSIMRSLSTAMGTIIATSQLKDMVGVTVERQKCWWQNMHGLAMQVPEIEVATAALGFTLFMVLSFMKSWKTAGRAEQRKRHWLWRCFPCDNTSMAFKIMVTLADLSSVVCIIIGWVWGFICKQASVPIQRVGDLSSVSFQLFVPGLSVDSVGHLAFPSAMIAVVGFLGSVAAGSKPANEHRYRYDSNQELVALGLANMAGATMAGFPITGAIACTTVGRIFGATSQFAGALTALTVFAGAMLLLPVIEELPYAALSPIVIQGGLAATDFKSFGMAFRGNRTECLIMIATLAMSLGTSVIEGLLLGIGLSVFQLVHNVARPNIVICGQVADGTFRDLRYYPDAHLAPGCVVVRMDASLCFPNTRRLQEFCLRAAAMASGHGKLTHLILDCRSMNGSDITGCAAVENLAIALKKQGVSFVLSNLKESFARAMFRTKLDQSILRHSGHFCWTLDHALALAAGGDPEKARASVLKLRHRITIKNRVSRHTQMSAMVRGSKLGRSSSVRFSASGEADLESVTLALGGLEITVRRRARPAETAAPESDLVTPEAGETTEATEEEVLAARLLQDLARLALPQLEGHKIDSPALQGLRNVYYIVLRGPRNPEGLWTRSYQIYAAAGRKAGREAEAYLLGAGVHAERPLPPAYLVLDDVLDNYSVAYLLRVRANGFMVAVPDLQQIRSYVEAVVNDEGEPLALTQPEQAQAETVRGRHLGPARVLLVDLPWSGAEHFVKTQALRGIPDRASRVTALTVGSQPGRPMAGDLIDAASRWVEHLDPDTAQEYWASAAEGPEQEADEEEMPEQGVQEPAALTTPTPFRPLPPEARASTGTGSDARSTFWSESRAFGDAAGTTSHSRGANTDEAELGALPPADVQDPAEEKLMTGSTLQALLLAQMRQNAVLLERLAAGTKSGDGVQDALSAGGGNGSDSSGGIKGHLAREAFVKQVSDLKMVASRVQSQALAELGLSQAEPGMMRDYIEKRVPLQDQRLLQNFAALAAHGWEQGFRSGNQELQGFTSRLLMFVEQAALDNGKTQLGYLLSGYPDPAPLGFSARRAPGLKTFSRLTPPQWMAANLAYLKDLDYARLE</sequence>
<dbReference type="SUPFAM" id="SSF52091">
    <property type="entry name" value="SpoIIaa-like"/>
    <property type="match status" value="1"/>
</dbReference>
<dbReference type="InterPro" id="IPR001902">
    <property type="entry name" value="SLC26A/SulP_fam"/>
</dbReference>
<feature type="compositionally biased region" description="Polar residues" evidence="5">
    <location>
        <begin position="1"/>
        <end position="13"/>
    </location>
</feature>
<feature type="compositionally biased region" description="Polar residues" evidence="5">
    <location>
        <begin position="1066"/>
        <end position="1079"/>
    </location>
</feature>
<dbReference type="GO" id="GO:0016020">
    <property type="term" value="C:membrane"/>
    <property type="evidence" value="ECO:0007669"/>
    <property type="project" value="UniProtKB-SubCell"/>
</dbReference>
<feature type="compositionally biased region" description="Low complexity" evidence="5">
    <location>
        <begin position="1041"/>
        <end position="1054"/>
    </location>
</feature>
<evidence type="ECO:0000256" key="2">
    <source>
        <dbReference type="ARBA" id="ARBA00022692"/>
    </source>
</evidence>
<dbReference type="PANTHER" id="PTHR11814">
    <property type="entry name" value="SULFATE TRANSPORTER"/>
    <property type="match status" value="1"/>
</dbReference>
<evidence type="ECO:0000313" key="9">
    <source>
        <dbReference type="Proteomes" id="UP000186817"/>
    </source>
</evidence>
<keyword evidence="9" id="KW-1185">Reference proteome</keyword>
<dbReference type="InterPro" id="IPR036513">
    <property type="entry name" value="STAS_dom_sf"/>
</dbReference>
<dbReference type="Proteomes" id="UP000186817">
    <property type="component" value="Unassembled WGS sequence"/>
</dbReference>
<dbReference type="Gene3D" id="3.30.750.24">
    <property type="entry name" value="STAS domain"/>
    <property type="match status" value="1"/>
</dbReference>
<protein>
    <submittedName>
        <fullName evidence="8">Proton/sulfate cotransporter 2</fullName>
    </submittedName>
</protein>
<dbReference type="InterPro" id="IPR002645">
    <property type="entry name" value="STAS_dom"/>
</dbReference>
<keyword evidence="4 6" id="KW-0472">Membrane</keyword>
<feature type="transmembrane region" description="Helical" evidence="6">
    <location>
        <begin position="437"/>
        <end position="463"/>
    </location>
</feature>
<keyword evidence="2 6" id="KW-0812">Transmembrane</keyword>
<evidence type="ECO:0000313" key="8">
    <source>
        <dbReference type="EMBL" id="OLP75348.1"/>
    </source>
</evidence>
<feature type="transmembrane region" description="Helical" evidence="6">
    <location>
        <begin position="344"/>
        <end position="362"/>
    </location>
</feature>
<dbReference type="OrthoDB" id="424425at2759"/>
<feature type="domain" description="STAS" evidence="7">
    <location>
        <begin position="580"/>
        <end position="699"/>
    </location>
</feature>
<dbReference type="Pfam" id="PF00916">
    <property type="entry name" value="Sulfate_transp"/>
    <property type="match status" value="1"/>
</dbReference>
<evidence type="ECO:0000256" key="4">
    <source>
        <dbReference type="ARBA" id="ARBA00023136"/>
    </source>
</evidence>
<dbReference type="CDD" id="cd07042">
    <property type="entry name" value="STAS_SulP_like_sulfate_transporter"/>
    <property type="match status" value="1"/>
</dbReference>
<evidence type="ECO:0000259" key="7">
    <source>
        <dbReference type="PROSITE" id="PS50801"/>
    </source>
</evidence>
<feature type="transmembrane region" description="Helical" evidence="6">
    <location>
        <begin position="469"/>
        <end position="489"/>
    </location>
</feature>
<feature type="transmembrane region" description="Helical" evidence="6">
    <location>
        <begin position="526"/>
        <end position="553"/>
    </location>
</feature>
<dbReference type="GO" id="GO:0055085">
    <property type="term" value="P:transmembrane transport"/>
    <property type="evidence" value="ECO:0007669"/>
    <property type="project" value="InterPro"/>
</dbReference>
<comment type="subcellular location">
    <subcellularLocation>
        <location evidence="1">Membrane</location>
        <topology evidence="1">Multi-pass membrane protein</topology>
    </subcellularLocation>
</comment>
<feature type="transmembrane region" description="Helical" evidence="6">
    <location>
        <begin position="292"/>
        <end position="311"/>
    </location>
</feature>
<dbReference type="InterPro" id="IPR011547">
    <property type="entry name" value="SLC26A/SulP_dom"/>
</dbReference>
<proteinExistence type="predicted"/>
<feature type="compositionally biased region" description="Acidic residues" evidence="5">
    <location>
        <begin position="1030"/>
        <end position="1040"/>
    </location>
</feature>
<dbReference type="PROSITE" id="PS50801">
    <property type="entry name" value="STAS"/>
    <property type="match status" value="1"/>
</dbReference>
<dbReference type="Pfam" id="PF01740">
    <property type="entry name" value="STAS"/>
    <property type="match status" value="1"/>
</dbReference>
<dbReference type="EMBL" id="LSRX01002558">
    <property type="protein sequence ID" value="OLP75348.1"/>
    <property type="molecule type" value="Genomic_DNA"/>
</dbReference>
<evidence type="ECO:0000256" key="5">
    <source>
        <dbReference type="SAM" id="MobiDB-lite"/>
    </source>
</evidence>
<feature type="region of interest" description="Disordered" evidence="5">
    <location>
        <begin position="1025"/>
        <end position="1109"/>
    </location>
</feature>
<gene>
    <name evidence="8" type="primary">SULTR2</name>
    <name evidence="8" type="ORF">AK812_SmicGene44870</name>
</gene>
<comment type="caution">
    <text evidence="8">The sequence shown here is derived from an EMBL/GenBank/DDBJ whole genome shotgun (WGS) entry which is preliminary data.</text>
</comment>
<evidence type="ECO:0000256" key="1">
    <source>
        <dbReference type="ARBA" id="ARBA00004141"/>
    </source>
</evidence>
<organism evidence="8 9">
    <name type="scientific">Symbiodinium microadriaticum</name>
    <name type="common">Dinoflagellate</name>
    <name type="synonym">Zooxanthella microadriatica</name>
    <dbReference type="NCBI Taxonomy" id="2951"/>
    <lineage>
        <taxon>Eukaryota</taxon>
        <taxon>Sar</taxon>
        <taxon>Alveolata</taxon>
        <taxon>Dinophyceae</taxon>
        <taxon>Suessiales</taxon>
        <taxon>Symbiodiniaceae</taxon>
        <taxon>Symbiodinium</taxon>
    </lineage>
</organism>